<feature type="region of interest" description="Disordered" evidence="8">
    <location>
        <begin position="90"/>
        <end position="113"/>
    </location>
</feature>
<dbReference type="RefSeq" id="XP_062791840.1">
    <property type="nucleotide sequence ID" value="XM_062935789.1"/>
</dbReference>
<evidence type="ECO:0000256" key="3">
    <source>
        <dbReference type="ARBA" id="ARBA00022679"/>
    </source>
</evidence>
<evidence type="ECO:0000256" key="7">
    <source>
        <dbReference type="RuleBase" id="RU362106"/>
    </source>
</evidence>
<comment type="function">
    <text evidence="6">Mitochondrial transcription factor that confers selective promoter recognition on the core subunit of the yeast mitochondrial RNA polymerase. Interacts with DNA in a non-specific manner.</text>
</comment>
<dbReference type="InterPro" id="IPR001737">
    <property type="entry name" value="KsgA/Erm"/>
</dbReference>
<dbReference type="EC" id="2.1.1.-" evidence="7"/>
<comment type="subcellular location">
    <subcellularLocation>
        <location evidence="1">Mitochondrion</location>
    </subcellularLocation>
</comment>
<proteinExistence type="inferred from homology"/>
<evidence type="ECO:0000313" key="10">
    <source>
        <dbReference type="Proteomes" id="UP001329825"/>
    </source>
</evidence>
<dbReference type="Gene3D" id="1.10.8.100">
    <property type="entry name" value="Ribosomal RNA adenine dimethylase-like, domain 2"/>
    <property type="match status" value="1"/>
</dbReference>
<evidence type="ECO:0000256" key="8">
    <source>
        <dbReference type="SAM" id="MobiDB-lite"/>
    </source>
</evidence>
<dbReference type="InterPro" id="IPR023165">
    <property type="entry name" value="rRNA_Ade_diMease-like_C"/>
</dbReference>
<name>A0ABZ1D117_9TREE</name>
<keyword evidence="4 7" id="KW-0949">S-adenosyl-L-methionine</keyword>
<dbReference type="PANTHER" id="PTHR11727">
    <property type="entry name" value="DIMETHYLADENOSINE TRANSFERASE"/>
    <property type="match status" value="1"/>
</dbReference>
<accession>A0ABZ1D117</accession>
<protein>
    <recommendedName>
        <fullName evidence="7">rRNA adenine N(6)-methyltransferase</fullName>
        <ecNumber evidence="7">2.1.1.-</ecNumber>
    </recommendedName>
</protein>
<sequence length="530" mass="58978">MRIPPLPPARTWPTYFPARLLPISPDRNMIRKAMGRKLLTNPILCDQFVRSMKIRQGEIVIESYAGTGALTRSLISGGNSVKEAENWLSQRSQEQVGMQGDNTTTTKGKGKSKKTYPIWIDDLPSSSKSDTNVQGKEVNIAERVELVEPKLVVASEGSLELLVRSFDHPSTSNSILSSIGRETSTDPYMRPVPVTKTPLNANLLLSHSTAYVWPTLPKILQDPLVSENLPIHDPTLPPGEECTKRSWEDPEPPITIVCQVPDSSIGEQLVSQWVGSAVGDPGQKRTWIWEWGRIRLALLCGRSLYDRIVAPPGSIIHCKLSILSQALFDIVPLPPYHHVLNVDKQSKMTKDRPLKAASIIPPSTEEPIGVPSNPPSSAHDIIKPMNGQRTLTYPLDFYPPITSAQRSIGTPLERPELLGIMLVPKLRSPILASQKDAWDFVMRRLFVRDTLTVKQGIPNLSFGAETLIEFIQGKNQFRGIPVDGGRVIRDLRVEEWLRIVDVFDQWAFKPDNLILDSGSADETSREVGQD</sequence>
<evidence type="ECO:0000256" key="2">
    <source>
        <dbReference type="ARBA" id="ARBA00022603"/>
    </source>
</evidence>
<evidence type="ECO:0000256" key="6">
    <source>
        <dbReference type="ARBA" id="ARBA00024915"/>
    </source>
</evidence>
<evidence type="ECO:0000256" key="5">
    <source>
        <dbReference type="ARBA" id="ARBA00022884"/>
    </source>
</evidence>
<keyword evidence="2 7" id="KW-0489">Methyltransferase</keyword>
<organism evidence="9 10">
    <name type="scientific">Kwoniella shivajii</name>
    <dbReference type="NCBI Taxonomy" id="564305"/>
    <lineage>
        <taxon>Eukaryota</taxon>
        <taxon>Fungi</taxon>
        <taxon>Dikarya</taxon>
        <taxon>Basidiomycota</taxon>
        <taxon>Agaricomycotina</taxon>
        <taxon>Tremellomycetes</taxon>
        <taxon>Tremellales</taxon>
        <taxon>Cryptococcaceae</taxon>
        <taxon>Kwoniella</taxon>
    </lineage>
</organism>
<gene>
    <name evidence="9" type="ORF">IL334_004066</name>
</gene>
<evidence type="ECO:0000256" key="1">
    <source>
        <dbReference type="ARBA" id="ARBA00004173"/>
    </source>
</evidence>
<dbReference type="PANTHER" id="PTHR11727:SF17">
    <property type="entry name" value="DIMETHYLADENOSINE TRANSFERASE 1, MITOCHONDRIAL"/>
    <property type="match status" value="1"/>
</dbReference>
<dbReference type="Proteomes" id="UP001329825">
    <property type="component" value="Chromosome 5"/>
</dbReference>
<dbReference type="InterPro" id="IPR029063">
    <property type="entry name" value="SAM-dependent_MTases_sf"/>
</dbReference>
<dbReference type="SUPFAM" id="SSF53335">
    <property type="entry name" value="S-adenosyl-L-methionine-dependent methyltransferases"/>
    <property type="match status" value="2"/>
</dbReference>
<comment type="similarity">
    <text evidence="7">Belongs to the class I-like SAM-binding methyltransferase superfamily. rRNA adenine N(6)-methyltransferase family.</text>
</comment>
<dbReference type="GeneID" id="87956197"/>
<evidence type="ECO:0000313" key="9">
    <source>
        <dbReference type="EMBL" id="WRT67100.1"/>
    </source>
</evidence>
<reference evidence="9 10" key="1">
    <citation type="submission" date="2024-01" db="EMBL/GenBank/DDBJ databases">
        <title>Comparative genomics of Cryptococcus and Kwoniella reveals pathogenesis evolution and contrasting modes of karyotype evolution via chromosome fusion or intercentromeric recombination.</title>
        <authorList>
            <person name="Coelho M.A."/>
            <person name="David-Palma M."/>
            <person name="Shea T."/>
            <person name="Bowers K."/>
            <person name="McGinley-Smith S."/>
            <person name="Mohammad A.W."/>
            <person name="Gnirke A."/>
            <person name="Yurkov A.M."/>
            <person name="Nowrousian M."/>
            <person name="Sun S."/>
            <person name="Cuomo C.A."/>
            <person name="Heitman J."/>
        </authorList>
    </citation>
    <scope>NUCLEOTIDE SEQUENCE [LARGE SCALE GENOMIC DNA]</scope>
    <source>
        <strain evidence="9">CBS 11374</strain>
    </source>
</reference>
<evidence type="ECO:0000256" key="4">
    <source>
        <dbReference type="ARBA" id="ARBA00022691"/>
    </source>
</evidence>
<keyword evidence="7" id="KW-0698">rRNA processing</keyword>
<dbReference type="Pfam" id="PF00398">
    <property type="entry name" value="RrnaAD"/>
    <property type="match status" value="1"/>
</dbReference>
<dbReference type="Gene3D" id="3.40.50.150">
    <property type="entry name" value="Vaccinia Virus protein VP39"/>
    <property type="match status" value="2"/>
</dbReference>
<dbReference type="EMBL" id="CP141885">
    <property type="protein sequence ID" value="WRT67100.1"/>
    <property type="molecule type" value="Genomic_DNA"/>
</dbReference>
<keyword evidence="5" id="KW-0694">RNA-binding</keyword>
<keyword evidence="3 7" id="KW-0808">Transferase</keyword>
<feature type="compositionally biased region" description="Polar residues" evidence="8">
    <location>
        <begin position="90"/>
        <end position="102"/>
    </location>
</feature>
<keyword evidence="10" id="KW-1185">Reference proteome</keyword>